<proteinExistence type="inferred from homology"/>
<dbReference type="GO" id="GO:0030151">
    <property type="term" value="F:molybdenum ion binding"/>
    <property type="evidence" value="ECO:0007669"/>
    <property type="project" value="TreeGrafter"/>
</dbReference>
<keyword evidence="11" id="KW-1185">Reference proteome</keyword>
<evidence type="ECO:0000256" key="4">
    <source>
        <dbReference type="ARBA" id="ARBA00022485"/>
    </source>
</evidence>
<dbReference type="PANTHER" id="PTHR43598">
    <property type="entry name" value="TUNGSTEN-CONTAINING FORMYLMETHANOFURAN DEHYDROGENASE 2 SUBUNIT B"/>
    <property type="match status" value="1"/>
</dbReference>
<dbReference type="Proteomes" id="UP000199647">
    <property type="component" value="Unassembled WGS sequence"/>
</dbReference>
<dbReference type="Pfam" id="PF04879">
    <property type="entry name" value="Molybdop_Fe4S4"/>
    <property type="match status" value="1"/>
</dbReference>
<evidence type="ECO:0000256" key="5">
    <source>
        <dbReference type="ARBA" id="ARBA00022723"/>
    </source>
</evidence>
<keyword evidence="7" id="KW-0408">Iron</keyword>
<reference evidence="10 11" key="1">
    <citation type="submission" date="2016-10" db="EMBL/GenBank/DDBJ databases">
        <authorList>
            <person name="de Groot N.N."/>
        </authorList>
    </citation>
    <scope>NUCLEOTIDE SEQUENCE [LARGE SCALE GENOMIC DNA]</scope>
    <source>
        <strain evidence="10 11">A52C2</strain>
    </source>
</reference>
<feature type="domain" description="4Fe-4S Mo/W bis-MGD-type" evidence="9">
    <location>
        <begin position="51"/>
        <end position="107"/>
    </location>
</feature>
<dbReference type="PANTHER" id="PTHR43598:SF1">
    <property type="entry name" value="FORMATE DEHYDROGENASE-O MAJOR SUBUNIT"/>
    <property type="match status" value="1"/>
</dbReference>
<dbReference type="GO" id="GO:0030313">
    <property type="term" value="C:cell envelope"/>
    <property type="evidence" value="ECO:0007669"/>
    <property type="project" value="UniProtKB-SubCell"/>
</dbReference>
<dbReference type="OrthoDB" id="9816402at2"/>
<name>A0A1H9A7W6_9HYPH</name>
<dbReference type="GO" id="GO:0009055">
    <property type="term" value="F:electron transfer activity"/>
    <property type="evidence" value="ECO:0007669"/>
    <property type="project" value="TreeGrafter"/>
</dbReference>
<dbReference type="Gene3D" id="3.40.50.740">
    <property type="match status" value="1"/>
</dbReference>
<dbReference type="STRING" id="1855383.SAMN05216548_101349"/>
<accession>A0A1H9A7W6</accession>
<dbReference type="PROSITE" id="PS51669">
    <property type="entry name" value="4FE4S_MOW_BIS_MGD"/>
    <property type="match status" value="1"/>
</dbReference>
<protein>
    <submittedName>
        <fullName evidence="10">Formate dehydrogenase major subunit</fullName>
    </submittedName>
</protein>
<dbReference type="GO" id="GO:0051539">
    <property type="term" value="F:4 iron, 4 sulfur cluster binding"/>
    <property type="evidence" value="ECO:0007669"/>
    <property type="project" value="UniProtKB-KW"/>
</dbReference>
<sequence length="197" mass="21524">MTINRRTPGKRIASFVRDWSLPRQLAGEPSKSTAAKSTTSEKLQPRLKLADKVGTSICPYCAVGCAQLIYARNGKVIHVEGDPRSPVNGGRLCPKGAATMGLLNNPERLTTVKYRRPHATDWEEVPLDWAMERIARLTKQTRDETFVEKLADGTVVNHTLGIGVLGGATLDNEENYLMKKVFGGGLGVVAIENQARP</sequence>
<evidence type="ECO:0000256" key="6">
    <source>
        <dbReference type="ARBA" id="ARBA00023002"/>
    </source>
</evidence>
<comment type="cofactor">
    <cofactor evidence="1">
        <name>[4Fe-4S] cluster</name>
        <dbReference type="ChEBI" id="CHEBI:49883"/>
    </cofactor>
</comment>
<keyword evidence="4" id="KW-0004">4Fe-4S</keyword>
<dbReference type="InterPro" id="IPR006963">
    <property type="entry name" value="Mopterin_OxRdtase_4Fe-4S_dom"/>
</dbReference>
<dbReference type="GO" id="GO:0009061">
    <property type="term" value="P:anaerobic respiration"/>
    <property type="evidence" value="ECO:0007669"/>
    <property type="project" value="TreeGrafter"/>
</dbReference>
<keyword evidence="6" id="KW-0560">Oxidoreductase</keyword>
<keyword evidence="8" id="KW-0411">Iron-sulfur</keyword>
<evidence type="ECO:0000313" key="10">
    <source>
        <dbReference type="EMBL" id="SEP72631.1"/>
    </source>
</evidence>
<evidence type="ECO:0000313" key="11">
    <source>
        <dbReference type="Proteomes" id="UP000199647"/>
    </source>
</evidence>
<comment type="similarity">
    <text evidence="3">Belongs to the prokaryotic molybdopterin-containing oxidoreductase family.</text>
</comment>
<dbReference type="GO" id="GO:0016491">
    <property type="term" value="F:oxidoreductase activity"/>
    <property type="evidence" value="ECO:0007669"/>
    <property type="project" value="UniProtKB-KW"/>
</dbReference>
<evidence type="ECO:0000256" key="2">
    <source>
        <dbReference type="ARBA" id="ARBA00004196"/>
    </source>
</evidence>
<dbReference type="EMBL" id="FOFG01000001">
    <property type="protein sequence ID" value="SEP72631.1"/>
    <property type="molecule type" value="Genomic_DNA"/>
</dbReference>
<evidence type="ECO:0000256" key="7">
    <source>
        <dbReference type="ARBA" id="ARBA00023004"/>
    </source>
</evidence>
<gene>
    <name evidence="10" type="ORF">SAMN05216548_101349</name>
</gene>
<dbReference type="Gene3D" id="2.20.25.90">
    <property type="entry name" value="ADC-like domains"/>
    <property type="match status" value="1"/>
</dbReference>
<evidence type="ECO:0000256" key="3">
    <source>
        <dbReference type="ARBA" id="ARBA00010312"/>
    </source>
</evidence>
<evidence type="ECO:0000259" key="9">
    <source>
        <dbReference type="PROSITE" id="PS51669"/>
    </source>
</evidence>
<evidence type="ECO:0000256" key="8">
    <source>
        <dbReference type="ARBA" id="ARBA00023014"/>
    </source>
</evidence>
<comment type="subcellular location">
    <subcellularLocation>
        <location evidence="2">Cell envelope</location>
    </subcellularLocation>
</comment>
<dbReference type="SUPFAM" id="SSF53706">
    <property type="entry name" value="Formate dehydrogenase/DMSO reductase, domains 1-3"/>
    <property type="match status" value="1"/>
</dbReference>
<dbReference type="SMART" id="SM00926">
    <property type="entry name" value="Molybdop_Fe4S4"/>
    <property type="match status" value="1"/>
</dbReference>
<dbReference type="AlphaFoldDB" id="A0A1H9A7W6"/>
<keyword evidence="5" id="KW-0479">Metal-binding</keyword>
<evidence type="ECO:0000256" key="1">
    <source>
        <dbReference type="ARBA" id="ARBA00001966"/>
    </source>
</evidence>
<organism evidence="10 11">
    <name type="scientific">Faunimonas pinastri</name>
    <dbReference type="NCBI Taxonomy" id="1855383"/>
    <lineage>
        <taxon>Bacteria</taxon>
        <taxon>Pseudomonadati</taxon>
        <taxon>Pseudomonadota</taxon>
        <taxon>Alphaproteobacteria</taxon>
        <taxon>Hyphomicrobiales</taxon>
        <taxon>Afifellaceae</taxon>
        <taxon>Faunimonas</taxon>
    </lineage>
</organism>